<dbReference type="EMBL" id="CAXLJL010000711">
    <property type="protein sequence ID" value="CAL5140275.1"/>
    <property type="molecule type" value="Genomic_DNA"/>
</dbReference>
<gene>
    <name evidence="8" type="ORF">CDAUBV1_LOCUS15442</name>
</gene>
<evidence type="ECO:0000313" key="9">
    <source>
        <dbReference type="Proteomes" id="UP001497525"/>
    </source>
</evidence>
<dbReference type="AlphaFoldDB" id="A0AAV2TSZ8"/>
<evidence type="ECO:0000256" key="3">
    <source>
        <dbReference type="ARBA" id="ARBA00022692"/>
    </source>
</evidence>
<proteinExistence type="inferred from homology"/>
<comment type="caution">
    <text evidence="8">The sequence shown here is derived from an EMBL/GenBank/DDBJ whole genome shotgun (WGS) entry which is preliminary data.</text>
</comment>
<dbReference type="GO" id="GO:0005789">
    <property type="term" value="C:endoplasmic reticulum membrane"/>
    <property type="evidence" value="ECO:0007669"/>
    <property type="project" value="UniProtKB-SubCell"/>
</dbReference>
<comment type="similarity">
    <text evidence="2">Belongs to the jagunal family.</text>
</comment>
<evidence type="ECO:0000256" key="7">
    <source>
        <dbReference type="SAM" id="Phobius"/>
    </source>
</evidence>
<protein>
    <recommendedName>
        <fullName evidence="10">Transmembrane protein</fullName>
    </recommendedName>
</protein>
<evidence type="ECO:0000256" key="5">
    <source>
        <dbReference type="ARBA" id="ARBA00022989"/>
    </source>
</evidence>
<dbReference type="Proteomes" id="UP001497525">
    <property type="component" value="Unassembled WGS sequence"/>
</dbReference>
<accession>A0AAV2TSZ8</accession>
<evidence type="ECO:0000256" key="1">
    <source>
        <dbReference type="ARBA" id="ARBA00004477"/>
    </source>
</evidence>
<dbReference type="GO" id="GO:0007029">
    <property type="term" value="P:endoplasmic reticulum organization"/>
    <property type="evidence" value="ECO:0007669"/>
    <property type="project" value="InterPro"/>
</dbReference>
<keyword evidence="6 7" id="KW-0472">Membrane</keyword>
<keyword evidence="4" id="KW-0256">Endoplasmic reticulum</keyword>
<comment type="subcellular location">
    <subcellularLocation>
        <location evidence="1">Endoplasmic reticulum membrane</location>
        <topology evidence="1">Multi-pass membrane protein</topology>
    </subcellularLocation>
</comment>
<evidence type="ECO:0008006" key="10">
    <source>
        <dbReference type="Google" id="ProtNLM"/>
    </source>
</evidence>
<keyword evidence="5 7" id="KW-1133">Transmembrane helix</keyword>
<evidence type="ECO:0000313" key="8">
    <source>
        <dbReference type="EMBL" id="CAL5140275.1"/>
    </source>
</evidence>
<evidence type="ECO:0000256" key="4">
    <source>
        <dbReference type="ARBA" id="ARBA00022824"/>
    </source>
</evidence>
<dbReference type="PANTHER" id="PTHR20955:SF1">
    <property type="entry name" value="PROTEIN JAGUNAL HOMOLOG 1"/>
    <property type="match status" value="1"/>
</dbReference>
<reference evidence="8" key="1">
    <citation type="submission" date="2024-06" db="EMBL/GenBank/DDBJ databases">
        <authorList>
            <person name="Liu X."/>
            <person name="Lenzi L."/>
            <person name="Haldenby T S."/>
            <person name="Uol C."/>
        </authorList>
    </citation>
    <scope>NUCLEOTIDE SEQUENCE</scope>
</reference>
<dbReference type="GO" id="GO:0016192">
    <property type="term" value="P:vesicle-mediated transport"/>
    <property type="evidence" value="ECO:0007669"/>
    <property type="project" value="TreeGrafter"/>
</dbReference>
<feature type="transmembrane region" description="Helical" evidence="7">
    <location>
        <begin position="37"/>
        <end position="56"/>
    </location>
</feature>
<organism evidence="8 9">
    <name type="scientific">Calicophoron daubneyi</name>
    <name type="common">Rumen fluke</name>
    <name type="synonym">Paramphistomum daubneyi</name>
    <dbReference type="NCBI Taxonomy" id="300641"/>
    <lineage>
        <taxon>Eukaryota</taxon>
        <taxon>Metazoa</taxon>
        <taxon>Spiralia</taxon>
        <taxon>Lophotrochozoa</taxon>
        <taxon>Platyhelminthes</taxon>
        <taxon>Trematoda</taxon>
        <taxon>Digenea</taxon>
        <taxon>Plagiorchiida</taxon>
        <taxon>Pronocephalata</taxon>
        <taxon>Paramphistomoidea</taxon>
        <taxon>Paramphistomidae</taxon>
        <taxon>Calicophoron</taxon>
    </lineage>
</organism>
<sequence>MASRVGARAAGTDGADFRHREKVAPQYNHGPFLKRRIRFVFFLHFMIWVLMFIRLFPELCLRFGFKTRLLVEKRIFGSMLGVSVASSPHSLATCPSTGIELDFYTFPWLER</sequence>
<dbReference type="Pfam" id="PF07086">
    <property type="entry name" value="Jagunal"/>
    <property type="match status" value="1"/>
</dbReference>
<dbReference type="PANTHER" id="PTHR20955">
    <property type="entry name" value="PROTEIN JAGUNAL HOMOLOG 1"/>
    <property type="match status" value="1"/>
</dbReference>
<evidence type="ECO:0000256" key="2">
    <source>
        <dbReference type="ARBA" id="ARBA00008462"/>
    </source>
</evidence>
<name>A0AAV2TSZ8_CALDB</name>
<keyword evidence="3 7" id="KW-0812">Transmembrane</keyword>
<dbReference type="InterPro" id="IPR009787">
    <property type="entry name" value="Jagunal"/>
</dbReference>
<evidence type="ECO:0000256" key="6">
    <source>
        <dbReference type="ARBA" id="ARBA00023136"/>
    </source>
</evidence>